<gene>
    <name evidence="2" type="ORF">KsCSTR_34240</name>
    <name evidence="1" type="ORF">kuste4055</name>
</gene>
<evidence type="ECO:0000313" key="1">
    <source>
        <dbReference type="EMBL" id="CAJ74818.1"/>
    </source>
</evidence>
<reference evidence="2 3" key="3">
    <citation type="submission" date="2020-02" db="EMBL/GenBank/DDBJ databases">
        <title>Newly sequenced genome of strain CSTR1 showed variability in Candidatus Kuenenia stuttgartiensis genomes.</title>
        <authorList>
            <person name="Ding C."/>
            <person name="Adrian L."/>
        </authorList>
    </citation>
    <scope>NUCLEOTIDE SEQUENCE [LARGE SCALE GENOMIC DNA]</scope>
    <source>
        <strain evidence="2 3">CSTR1</strain>
    </source>
</reference>
<evidence type="ECO:0000313" key="2">
    <source>
        <dbReference type="EMBL" id="QII12803.1"/>
    </source>
</evidence>
<reference evidence="1" key="1">
    <citation type="journal article" date="2006" name="Nature">
        <title>Deciphering the evolution and metabolism of an anammox bacterium from a community genome.</title>
        <authorList>
            <person name="Strous M."/>
            <person name="Pelletier E."/>
            <person name="Mangenot S."/>
            <person name="Rattei T."/>
            <person name="Lehner A."/>
            <person name="Taylor M.W."/>
            <person name="Horn M."/>
            <person name="Daims H."/>
            <person name="Bartol-Mavel D."/>
            <person name="Wincker P."/>
            <person name="Barbe V."/>
            <person name="Fonknechten N."/>
            <person name="Vallenet D."/>
            <person name="Segurens B."/>
            <person name="Schenowitz-Truong C."/>
            <person name="Medigue C."/>
            <person name="Collingro A."/>
            <person name="Snel B."/>
            <person name="Dutilh B.E."/>
            <person name="OpDenCamp H.J.M."/>
            <person name="vanDerDrift C."/>
            <person name="Cirpus I."/>
            <person name="vanDePas-Schoonen K.T."/>
            <person name="Harhangi H.R."/>
            <person name="vanNiftrik L."/>
            <person name="Schmid M."/>
            <person name="Keltjens J."/>
            <person name="vanDeVossenberg J."/>
            <person name="Kartal B."/>
            <person name="Meier H."/>
            <person name="Frishman D."/>
            <person name="Huynen M.A."/>
            <person name="Mewes H."/>
            <person name="Weissenbach J."/>
            <person name="Jetten M.S.M."/>
            <person name="Wagner M."/>
            <person name="LePaslier D."/>
        </authorList>
    </citation>
    <scope>NUCLEOTIDE SEQUENCE</scope>
</reference>
<name>Q1Q484_KUEST</name>
<organism evidence="1">
    <name type="scientific">Kuenenia stuttgartiensis</name>
    <dbReference type="NCBI Taxonomy" id="174633"/>
    <lineage>
        <taxon>Bacteria</taxon>
        <taxon>Pseudomonadati</taxon>
        <taxon>Planctomycetota</taxon>
        <taxon>Candidatus Brocadiia</taxon>
        <taxon>Candidatus Brocadiales</taxon>
        <taxon>Candidatus Brocadiaceae</taxon>
        <taxon>Candidatus Kuenenia</taxon>
    </lineage>
</organism>
<evidence type="ECO:0008006" key="4">
    <source>
        <dbReference type="Google" id="ProtNLM"/>
    </source>
</evidence>
<dbReference type="InterPro" id="IPR039498">
    <property type="entry name" value="NTP_transf_5"/>
</dbReference>
<dbReference type="EMBL" id="CP049055">
    <property type="protein sequence ID" value="QII12803.1"/>
    <property type="molecule type" value="Genomic_DNA"/>
</dbReference>
<evidence type="ECO:0000313" key="3">
    <source>
        <dbReference type="Proteomes" id="UP000501926"/>
    </source>
</evidence>
<protein>
    <recommendedName>
        <fullName evidence="4">Nucleotidyltransferase</fullName>
    </recommendedName>
</protein>
<dbReference type="Proteomes" id="UP000501926">
    <property type="component" value="Chromosome"/>
</dbReference>
<sequence length="355" mass="41920">MLAEDKLLFICTRQNFLDTHKKNVLDLCNREKIDWERVYATARLHSVAPLIYLNLQKCSENGSIIPHNDDVANKFKLYLYTRKVLENKWEETLKEELAFFHQRFIDVMLIKGVALNALIYTHPWLVNKNDLDIIIRPGKETLTTNEENEIRKYIYSSRLKGIECDYFSHHDIHCSETLPIDFADIWSNAKKIHFLGYSVYVMSPEDMLLVACINSKRKRFFRLKSLFDIAEIINFYPDLNWEDFTRKAKKYRCNNLIYTALFVTKKTIGCNSPETVFKDLAVFPLRKLIIHLIIRYLNLHMSLTSLYPFLEENPIIRKTSLSLALPFAVFPWRHFWHKILLGPTKFCVGKISKIM</sequence>
<dbReference type="Pfam" id="PF14907">
    <property type="entry name" value="NTP_transf_5"/>
    <property type="match status" value="1"/>
</dbReference>
<accession>Q1Q484</accession>
<dbReference type="EMBL" id="CT573071">
    <property type="protein sequence ID" value="CAJ74818.1"/>
    <property type="molecule type" value="Genomic_DNA"/>
</dbReference>
<reference evidence="1" key="2">
    <citation type="submission" date="2006-01" db="EMBL/GenBank/DDBJ databases">
        <authorList>
            <person name="Genoscope"/>
        </authorList>
    </citation>
    <scope>NUCLEOTIDE SEQUENCE</scope>
</reference>
<dbReference type="AlphaFoldDB" id="Q1Q484"/>
<proteinExistence type="predicted"/>